<dbReference type="InterPro" id="IPR009080">
    <property type="entry name" value="tRNAsynth_Ia_anticodon-bd"/>
</dbReference>
<evidence type="ECO:0000256" key="12">
    <source>
        <dbReference type="ARBA" id="ARBA00060830"/>
    </source>
</evidence>
<dbReference type="Gene3D" id="3.90.740.10">
    <property type="entry name" value="Valyl/Leucyl/Isoleucyl-tRNA synthetase, editing domain"/>
    <property type="match status" value="2"/>
</dbReference>
<evidence type="ECO:0000256" key="5">
    <source>
        <dbReference type="ARBA" id="ARBA00022741"/>
    </source>
</evidence>
<dbReference type="Pfam" id="PF10458">
    <property type="entry name" value="Val_tRNA-synt_C"/>
    <property type="match status" value="1"/>
</dbReference>
<dbReference type="FunFam" id="3.40.50.620:FF:000020">
    <property type="entry name" value="Valine--tRNA ligase, mitochondrial"/>
    <property type="match status" value="1"/>
</dbReference>
<dbReference type="Gene3D" id="3.40.50.620">
    <property type="entry name" value="HUPs"/>
    <property type="match status" value="2"/>
</dbReference>
<evidence type="ECO:0000256" key="13">
    <source>
        <dbReference type="HAMAP-Rule" id="MF_02004"/>
    </source>
</evidence>
<evidence type="ECO:0000259" key="15">
    <source>
        <dbReference type="Pfam" id="PF08264"/>
    </source>
</evidence>
<dbReference type="SUPFAM" id="SSF52374">
    <property type="entry name" value="Nucleotidylyl transferase"/>
    <property type="match status" value="1"/>
</dbReference>
<dbReference type="InterPro" id="IPR002300">
    <property type="entry name" value="aa-tRNA-synth_Ia"/>
</dbReference>
<dbReference type="GO" id="GO:0006438">
    <property type="term" value="P:valyl-tRNA aminoacylation"/>
    <property type="evidence" value="ECO:0007669"/>
    <property type="project" value="UniProtKB-UniRule"/>
</dbReference>
<feature type="domain" description="Methionyl/Valyl/Leucyl/Isoleucyl-tRNA synthetase anticodon-binding" evidence="15">
    <location>
        <begin position="682"/>
        <end position="835"/>
    </location>
</feature>
<dbReference type="InterPro" id="IPR014729">
    <property type="entry name" value="Rossmann-like_a/b/a_fold"/>
</dbReference>
<dbReference type="PRINTS" id="PR00986">
    <property type="entry name" value="TRNASYNTHVAL"/>
</dbReference>
<dbReference type="OrthoDB" id="9810365at2"/>
<dbReference type="InterPro" id="IPR009008">
    <property type="entry name" value="Val/Leu/Ile-tRNA-synth_edit"/>
</dbReference>
<dbReference type="InterPro" id="IPR002303">
    <property type="entry name" value="Valyl-tRNA_ligase"/>
</dbReference>
<evidence type="ECO:0000313" key="17">
    <source>
        <dbReference type="EMBL" id="ROR32893.1"/>
    </source>
</evidence>
<feature type="coiled-coil region" evidence="13">
    <location>
        <begin position="892"/>
        <end position="961"/>
    </location>
</feature>
<keyword evidence="3 13" id="KW-0963">Cytoplasm</keyword>
<gene>
    <name evidence="13" type="primary">valS</name>
    <name evidence="17" type="ORF">EDC57_2108</name>
</gene>
<dbReference type="FunFam" id="1.10.730.10:FF:000007">
    <property type="entry name" value="Valine--tRNA ligase"/>
    <property type="match status" value="1"/>
</dbReference>
<evidence type="ECO:0000256" key="9">
    <source>
        <dbReference type="ARBA" id="ARBA00023146"/>
    </source>
</evidence>
<dbReference type="InterPro" id="IPR037118">
    <property type="entry name" value="Val-tRNA_synth_C_sf"/>
</dbReference>
<sequence length="961" mass="108701">MDKSYDPQAIERRWYEHWERKGYFRPSGRGEPYCIMIPPPNVTGSLHMGHAFQDTIMDALIRYHRMRGRNTLWQGGTDHAGIATQMVVERLLEQEGKTRHDLGRERFLERVWRWKEASGGTITRQLRRLGASVDWSRERFTMDEGLSRAVREVFVRLFEEGLIYRGKRLVNWDPVLHTAVSDLEVVSEEEEGHLWHMRYPLADGEGHLVVATTRPETMLGDTAVAVHPEDARYRHLVGREVILPLTGRRIPVIADAYVDPEFGTGCVKITPAHDFNDYQVGLRHGLPMINVLTEDARINDNAPEPYRGLDRYEARRRIVADLEAQGLLEKVEPHRLMVPRGDRSHAVIEPFLTDQWFVRTAPLAEEAIRVVREGRIRLVPENWTKTYYQWLEHIEDWCISRQIWWGHQIPAWYCADCDGAHIVLLGAGEGAATAAELLAAGRDLDQALAAARAVQVRGEARPIVAESRPARCPRCGGSRLVQDPDVLDTWFSSALWPFSTLGWPDDTPELRTFYPTDVLVTGFDIIFFWVARMVMMGCKFMGDVPFREVYIHGLVRDAHGQKMSKSKGNILDPLDLIDGIDLESLVRKRTTGLMQPQMARRIEEATRREFPEGIPAFGADALRFTFAALASTGRDIKFDLGRIEGYRNFCNKLWNAARYVLMRTEGEDCGTGGGEMAPTAADRWIRSRLDRTVAAVHEAIAAYRFDQVANVLHEFTWDEFCDWYLELSKPVLQDPDAPEAVRRATRRTLVTVLETLLRLLHPIMPFITEEIWQRVAPVAGVAGESIMLAPYPESDPAARDEEAEAEIAWLKAFVLAVRRIRGEMDIAPSRPLPVLLAEGTAEDRARVERHLPALTALARLASVRWLEAGEAAPEAATALAGELRILIPMAGLIDKAAELARLDKEIARLEEGLARSRAKLANPGFVEKAPAAVVEKERTRLAEAEAALARLREQHRRIAAL</sequence>
<dbReference type="NCBIfam" id="NF004349">
    <property type="entry name" value="PRK05729.1"/>
    <property type="match status" value="1"/>
</dbReference>
<dbReference type="InterPro" id="IPR001412">
    <property type="entry name" value="aa-tRNA-synth_I_CS"/>
</dbReference>
<feature type="domain" description="Aminoacyl-tRNA synthetase class Ia" evidence="14">
    <location>
        <begin position="14"/>
        <end position="639"/>
    </location>
</feature>
<dbReference type="FunFam" id="3.90.740.10:FF:000005">
    <property type="entry name" value="Valine--tRNA ligase, mitochondrial"/>
    <property type="match status" value="1"/>
</dbReference>
<evidence type="ECO:0000259" key="16">
    <source>
        <dbReference type="Pfam" id="PF10458"/>
    </source>
</evidence>
<name>A0A3N1Y226_9GAMM</name>
<dbReference type="Gene3D" id="1.10.730.10">
    <property type="entry name" value="Isoleucyl-tRNA Synthetase, Domain 1"/>
    <property type="match status" value="1"/>
</dbReference>
<dbReference type="InterPro" id="IPR013155">
    <property type="entry name" value="M/V/L/I-tRNA-synth_anticd-bd"/>
</dbReference>
<comment type="subcellular location">
    <subcellularLocation>
        <location evidence="1 13">Cytoplasm</location>
    </subcellularLocation>
</comment>
<dbReference type="SUPFAM" id="SSF46589">
    <property type="entry name" value="tRNA-binding arm"/>
    <property type="match status" value="1"/>
</dbReference>
<evidence type="ECO:0000256" key="8">
    <source>
        <dbReference type="ARBA" id="ARBA00023054"/>
    </source>
</evidence>
<dbReference type="AlphaFoldDB" id="A0A3N1Y226"/>
<dbReference type="EC" id="6.1.1.9" evidence="13"/>
<evidence type="ECO:0000256" key="7">
    <source>
        <dbReference type="ARBA" id="ARBA00022917"/>
    </source>
</evidence>
<dbReference type="SUPFAM" id="SSF47323">
    <property type="entry name" value="Anticodon-binding domain of a subclass of class I aminoacyl-tRNA synthetases"/>
    <property type="match status" value="1"/>
</dbReference>
<evidence type="ECO:0000256" key="11">
    <source>
        <dbReference type="ARBA" id="ARBA00055630"/>
    </source>
</evidence>
<keyword evidence="4 13" id="KW-0436">Ligase</keyword>
<feature type="binding site" evidence="13">
    <location>
        <position position="565"/>
    </location>
    <ligand>
        <name>ATP</name>
        <dbReference type="ChEBI" id="CHEBI:30616"/>
    </ligand>
</feature>
<dbReference type="FunFam" id="3.40.50.620:FF:000078">
    <property type="entry name" value="Valine--tRNA ligase, mitochondrial"/>
    <property type="match status" value="1"/>
</dbReference>
<protein>
    <recommendedName>
        <fullName evidence="13">Valine--tRNA ligase</fullName>
        <ecNumber evidence="13">6.1.1.9</ecNumber>
    </recommendedName>
    <alternativeName>
        <fullName evidence="13">Valyl-tRNA synthetase</fullName>
        <shortName evidence="13">ValRS</shortName>
    </alternativeName>
</protein>
<evidence type="ECO:0000256" key="6">
    <source>
        <dbReference type="ARBA" id="ARBA00022840"/>
    </source>
</evidence>
<dbReference type="Gene3D" id="1.10.287.380">
    <property type="entry name" value="Valyl-tRNA synthetase, C-terminal domain"/>
    <property type="match status" value="1"/>
</dbReference>
<dbReference type="RefSeq" id="WP_123401788.1">
    <property type="nucleotide sequence ID" value="NZ_RJVI01000002.1"/>
</dbReference>
<dbReference type="PANTHER" id="PTHR11946:SF93">
    <property type="entry name" value="VALINE--TRNA LIGASE, CHLOROPLASTIC_MITOCHONDRIAL 2"/>
    <property type="match status" value="1"/>
</dbReference>
<evidence type="ECO:0000256" key="10">
    <source>
        <dbReference type="ARBA" id="ARBA00047552"/>
    </source>
</evidence>
<feature type="short sequence motif" description="'KMSKS' region" evidence="13">
    <location>
        <begin position="562"/>
        <end position="566"/>
    </location>
</feature>
<dbReference type="SUPFAM" id="SSF50677">
    <property type="entry name" value="ValRS/IleRS/LeuRS editing domain"/>
    <property type="match status" value="1"/>
</dbReference>
<dbReference type="InterPro" id="IPR019499">
    <property type="entry name" value="Val-tRNA_synth_tRNA-bd"/>
</dbReference>
<dbReference type="CDD" id="cd07962">
    <property type="entry name" value="Anticodon_Ia_Val"/>
    <property type="match status" value="1"/>
</dbReference>
<feature type="short sequence motif" description="'HIGH' region" evidence="13">
    <location>
        <begin position="40"/>
        <end position="50"/>
    </location>
</feature>
<comment type="similarity">
    <text evidence="12 13">Belongs to the class-I aminoacyl-tRNA synthetase family. ValS type 1 subfamily.</text>
</comment>
<dbReference type="Pfam" id="PF00133">
    <property type="entry name" value="tRNA-synt_1"/>
    <property type="match status" value="1"/>
</dbReference>
<dbReference type="Pfam" id="PF08264">
    <property type="entry name" value="Anticodon_1"/>
    <property type="match status" value="1"/>
</dbReference>
<evidence type="ECO:0000256" key="4">
    <source>
        <dbReference type="ARBA" id="ARBA00022598"/>
    </source>
</evidence>
<evidence type="ECO:0000256" key="2">
    <source>
        <dbReference type="ARBA" id="ARBA00011245"/>
    </source>
</evidence>
<dbReference type="PANTHER" id="PTHR11946">
    <property type="entry name" value="VALYL-TRNA SYNTHETASES"/>
    <property type="match status" value="1"/>
</dbReference>
<dbReference type="CDD" id="cd00817">
    <property type="entry name" value="ValRS_core"/>
    <property type="match status" value="1"/>
</dbReference>
<evidence type="ECO:0000256" key="3">
    <source>
        <dbReference type="ARBA" id="ARBA00022490"/>
    </source>
</evidence>
<dbReference type="FunFam" id="1.10.287.380:FF:000001">
    <property type="entry name" value="Valine--tRNA ligase"/>
    <property type="match status" value="1"/>
</dbReference>
<keyword evidence="7 13" id="KW-0648">Protein biosynthesis</keyword>
<dbReference type="HAMAP" id="MF_02004">
    <property type="entry name" value="Val_tRNA_synth_type1"/>
    <property type="match status" value="1"/>
</dbReference>
<dbReference type="InterPro" id="IPR010978">
    <property type="entry name" value="tRNA-bd_arm"/>
</dbReference>
<organism evidence="17 18">
    <name type="scientific">Inmirania thermothiophila</name>
    <dbReference type="NCBI Taxonomy" id="1750597"/>
    <lineage>
        <taxon>Bacteria</taxon>
        <taxon>Pseudomonadati</taxon>
        <taxon>Pseudomonadota</taxon>
        <taxon>Gammaproteobacteria</taxon>
        <taxon>Chromatiales</taxon>
        <taxon>Ectothiorhodospiraceae</taxon>
        <taxon>Inmirania</taxon>
    </lineage>
</organism>
<proteinExistence type="inferred from homology"/>
<comment type="domain">
    <text evidence="13">ValRS has two distinct active sites: one for aminoacylation and one for editing. The misactivated threonine is translocated from the active site to the editing site.</text>
</comment>
<dbReference type="InterPro" id="IPR033705">
    <property type="entry name" value="Anticodon_Ia_Val"/>
</dbReference>
<evidence type="ECO:0000259" key="14">
    <source>
        <dbReference type="Pfam" id="PF00133"/>
    </source>
</evidence>
<dbReference type="NCBIfam" id="TIGR00422">
    <property type="entry name" value="valS"/>
    <property type="match status" value="1"/>
</dbReference>
<dbReference type="GO" id="GO:0004832">
    <property type="term" value="F:valine-tRNA ligase activity"/>
    <property type="evidence" value="ECO:0007669"/>
    <property type="project" value="UniProtKB-UniRule"/>
</dbReference>
<keyword evidence="6 13" id="KW-0067">ATP-binding</keyword>
<evidence type="ECO:0000256" key="1">
    <source>
        <dbReference type="ARBA" id="ARBA00004496"/>
    </source>
</evidence>
<dbReference type="GO" id="GO:0002161">
    <property type="term" value="F:aminoacyl-tRNA deacylase activity"/>
    <property type="evidence" value="ECO:0007669"/>
    <property type="project" value="InterPro"/>
</dbReference>
<keyword evidence="8 13" id="KW-0175">Coiled coil</keyword>
<dbReference type="EMBL" id="RJVI01000002">
    <property type="protein sequence ID" value="ROR32893.1"/>
    <property type="molecule type" value="Genomic_DNA"/>
</dbReference>
<comment type="function">
    <text evidence="11 13">Catalyzes the attachment of valine to tRNA(Val). As ValRS can inadvertently accommodate and process structurally similar amino acids such as threonine, to avoid such errors, it has a 'posttransfer' editing activity that hydrolyzes mischarged Thr-tRNA(Val) in a tRNA-dependent manner.</text>
</comment>
<accession>A0A3N1Y226</accession>
<keyword evidence="18" id="KW-1185">Reference proteome</keyword>
<reference evidence="17 18" key="1">
    <citation type="submission" date="2018-11" db="EMBL/GenBank/DDBJ databases">
        <title>Genomic Encyclopedia of Type Strains, Phase IV (KMG-IV): sequencing the most valuable type-strain genomes for metagenomic binning, comparative biology and taxonomic classification.</title>
        <authorList>
            <person name="Goeker M."/>
        </authorList>
    </citation>
    <scope>NUCLEOTIDE SEQUENCE [LARGE SCALE GENOMIC DNA]</scope>
    <source>
        <strain evidence="17 18">DSM 100275</strain>
    </source>
</reference>
<dbReference type="Proteomes" id="UP000276634">
    <property type="component" value="Unassembled WGS sequence"/>
</dbReference>
<evidence type="ECO:0000313" key="18">
    <source>
        <dbReference type="Proteomes" id="UP000276634"/>
    </source>
</evidence>
<comment type="caution">
    <text evidence="17">The sequence shown here is derived from an EMBL/GenBank/DDBJ whole genome shotgun (WGS) entry which is preliminary data.</text>
</comment>
<dbReference type="GO" id="GO:0005829">
    <property type="term" value="C:cytosol"/>
    <property type="evidence" value="ECO:0007669"/>
    <property type="project" value="TreeGrafter"/>
</dbReference>
<comment type="subunit">
    <text evidence="2 13">Monomer.</text>
</comment>
<dbReference type="GO" id="GO:0005524">
    <property type="term" value="F:ATP binding"/>
    <property type="evidence" value="ECO:0007669"/>
    <property type="project" value="UniProtKB-UniRule"/>
</dbReference>
<keyword evidence="9 13" id="KW-0030">Aminoacyl-tRNA synthetase</keyword>
<comment type="catalytic activity">
    <reaction evidence="10 13">
        <text>tRNA(Val) + L-valine + ATP = L-valyl-tRNA(Val) + AMP + diphosphate</text>
        <dbReference type="Rhea" id="RHEA:10704"/>
        <dbReference type="Rhea" id="RHEA-COMP:9672"/>
        <dbReference type="Rhea" id="RHEA-COMP:9708"/>
        <dbReference type="ChEBI" id="CHEBI:30616"/>
        <dbReference type="ChEBI" id="CHEBI:33019"/>
        <dbReference type="ChEBI" id="CHEBI:57762"/>
        <dbReference type="ChEBI" id="CHEBI:78442"/>
        <dbReference type="ChEBI" id="CHEBI:78537"/>
        <dbReference type="ChEBI" id="CHEBI:456215"/>
        <dbReference type="EC" id="6.1.1.9"/>
    </reaction>
</comment>
<dbReference type="PROSITE" id="PS00178">
    <property type="entry name" value="AA_TRNA_LIGASE_I"/>
    <property type="match status" value="1"/>
</dbReference>
<comment type="domain">
    <text evidence="13">The C-terminal coiled-coil domain is crucial for aminoacylation activity.</text>
</comment>
<feature type="domain" description="Valyl-tRNA synthetase tRNA-binding arm" evidence="16">
    <location>
        <begin position="896"/>
        <end position="958"/>
    </location>
</feature>
<keyword evidence="5 13" id="KW-0547">Nucleotide-binding</keyword>